<feature type="region of interest" description="Disordered" evidence="2">
    <location>
        <begin position="1"/>
        <end position="60"/>
    </location>
</feature>
<dbReference type="InterPro" id="IPR001303">
    <property type="entry name" value="Aldolase_II/adducin_N"/>
</dbReference>
<dbReference type="PANTHER" id="PTHR10672:SF3">
    <property type="entry name" value="PROTEIN HU-LI TAI SHAO"/>
    <property type="match status" value="1"/>
</dbReference>
<evidence type="ECO:0000313" key="5">
    <source>
        <dbReference type="Proteomes" id="UP000000657"/>
    </source>
</evidence>
<sequence length="304" mass="32324">MALSTHAPAPTTPVTGASGAAAPHEAPSQKAPSQKAPSEGRQGSPWAGVSPAEGGEWPRPVPVRTVEQERLHRKQKLAAAYRIFAKLGLAEGLAGHITARDPELTDHFWVNRAGLDFSRIRVSNLLLVNAAGEIVAGQPPLNRAAFAIHSQIHAARPDVVGAAHTHSPYGRALSALAVPLHPISQDACAFYQQHVIFEEYNGVVLSEEEGRKIAAALGPHKLAILRNHGLLTVGTSVESAAARYIAAERAARTQLIAAAAGPLHILDHETASFTAGQGRSDDSDRWAFDALYEIIVEEQPDLLT</sequence>
<dbReference type="FunFam" id="3.40.225.10:FF:000009">
    <property type="entry name" value="Class II aldolase/adducin N-terminal"/>
    <property type="match status" value="1"/>
</dbReference>
<evidence type="ECO:0000313" key="4">
    <source>
        <dbReference type="EMBL" id="CAJ62704.1"/>
    </source>
</evidence>
<dbReference type="SUPFAM" id="SSF53639">
    <property type="entry name" value="AraD/HMP-PK domain-like"/>
    <property type="match status" value="1"/>
</dbReference>
<evidence type="ECO:0000259" key="3">
    <source>
        <dbReference type="SMART" id="SM01007"/>
    </source>
</evidence>
<organism evidence="4 5">
    <name type="scientific">Frankia alni (strain DSM 45986 / CECT 9034 / ACN14a)</name>
    <dbReference type="NCBI Taxonomy" id="326424"/>
    <lineage>
        <taxon>Bacteria</taxon>
        <taxon>Bacillati</taxon>
        <taxon>Actinomycetota</taxon>
        <taxon>Actinomycetes</taxon>
        <taxon>Frankiales</taxon>
        <taxon>Frankiaceae</taxon>
        <taxon>Frankia</taxon>
    </lineage>
</organism>
<dbReference type="Proteomes" id="UP000000657">
    <property type="component" value="Chromosome"/>
</dbReference>
<evidence type="ECO:0000256" key="1">
    <source>
        <dbReference type="ARBA" id="ARBA00037961"/>
    </source>
</evidence>
<dbReference type="STRING" id="326424.FRAAL4062"/>
<comment type="similarity">
    <text evidence="1">Belongs to the aldolase class II family.</text>
</comment>
<dbReference type="GO" id="GO:0005856">
    <property type="term" value="C:cytoskeleton"/>
    <property type="evidence" value="ECO:0007669"/>
    <property type="project" value="TreeGrafter"/>
</dbReference>
<dbReference type="EMBL" id="CT573213">
    <property type="protein sequence ID" value="CAJ62704.1"/>
    <property type="molecule type" value="Genomic_DNA"/>
</dbReference>
<dbReference type="HOGENOM" id="CLU_006033_1_2_11"/>
<dbReference type="GO" id="GO:0051015">
    <property type="term" value="F:actin filament binding"/>
    <property type="evidence" value="ECO:0007669"/>
    <property type="project" value="TreeGrafter"/>
</dbReference>
<dbReference type="AlphaFoldDB" id="Q0RIG5"/>
<protein>
    <submittedName>
        <fullName evidence="4">Aldolase</fullName>
    </submittedName>
</protein>
<dbReference type="NCBIfam" id="NF004855">
    <property type="entry name" value="PRK06208.1"/>
    <property type="match status" value="1"/>
</dbReference>
<proteinExistence type="inferred from homology"/>
<reference evidence="4 5" key="1">
    <citation type="journal article" date="2007" name="Genome Res.">
        <title>Genome characteristics of facultatively symbiotic Frankia sp. strains reflect host range and host plant biogeography.</title>
        <authorList>
            <person name="Normand P."/>
            <person name="Lapierre P."/>
            <person name="Tisa L.S."/>
            <person name="Gogarten J.P."/>
            <person name="Alloisio N."/>
            <person name="Bagnarol E."/>
            <person name="Bassi C.A."/>
            <person name="Berry A.M."/>
            <person name="Bickhart D.M."/>
            <person name="Choisne N."/>
            <person name="Couloux A."/>
            <person name="Cournoyer B."/>
            <person name="Cruveiller S."/>
            <person name="Daubin V."/>
            <person name="Demange N."/>
            <person name="Francino M.P."/>
            <person name="Goltsman E."/>
            <person name="Huang Y."/>
            <person name="Kopp O.R."/>
            <person name="Labarre L."/>
            <person name="Lapidus A."/>
            <person name="Lavire C."/>
            <person name="Marechal J."/>
            <person name="Martinez M."/>
            <person name="Mastronunzio J.E."/>
            <person name="Mullin B.C."/>
            <person name="Niemann J."/>
            <person name="Pujic P."/>
            <person name="Rawnsley T."/>
            <person name="Rouy Z."/>
            <person name="Schenowitz C."/>
            <person name="Sellstedt A."/>
            <person name="Tavares F."/>
            <person name="Tomkins J.P."/>
            <person name="Vallenet D."/>
            <person name="Valverde C."/>
            <person name="Wall L.G."/>
            <person name="Wang Y."/>
            <person name="Medigue C."/>
            <person name="Benson D.R."/>
        </authorList>
    </citation>
    <scope>NUCLEOTIDE SEQUENCE [LARGE SCALE GENOMIC DNA]</scope>
    <source>
        <strain evidence="5">DSM 45986 / CECT 9034 / ACN14a</strain>
    </source>
</reference>
<dbReference type="Pfam" id="PF00596">
    <property type="entry name" value="Aldolase_II"/>
    <property type="match status" value="1"/>
</dbReference>
<dbReference type="PANTHER" id="PTHR10672">
    <property type="entry name" value="ADDUCIN"/>
    <property type="match status" value="1"/>
</dbReference>
<feature type="domain" description="Class II aldolase/adducin N-terminal" evidence="3">
    <location>
        <begin position="75"/>
        <end position="255"/>
    </location>
</feature>
<dbReference type="Gene3D" id="3.40.225.10">
    <property type="entry name" value="Class II aldolase/adducin N-terminal domain"/>
    <property type="match status" value="1"/>
</dbReference>
<dbReference type="eggNOG" id="COG0235">
    <property type="taxonomic scope" value="Bacteria"/>
</dbReference>
<evidence type="ECO:0000256" key="2">
    <source>
        <dbReference type="SAM" id="MobiDB-lite"/>
    </source>
</evidence>
<accession>Q0RIG5</accession>
<dbReference type="RefSeq" id="WP_011605192.1">
    <property type="nucleotide sequence ID" value="NC_008278.1"/>
</dbReference>
<dbReference type="KEGG" id="fal:FRAAL4062"/>
<name>Q0RIG5_FRAAA</name>
<keyword evidence="5" id="KW-1185">Reference proteome</keyword>
<dbReference type="SMART" id="SM01007">
    <property type="entry name" value="Aldolase_II"/>
    <property type="match status" value="1"/>
</dbReference>
<dbReference type="InterPro" id="IPR051017">
    <property type="entry name" value="Aldolase-II_Adducin_sf"/>
</dbReference>
<dbReference type="InterPro" id="IPR036409">
    <property type="entry name" value="Aldolase_II/adducin_N_sf"/>
</dbReference>
<gene>
    <name evidence="4" type="ordered locus">FRAAL4062</name>
</gene>